<dbReference type="Gene3D" id="3.40.50.300">
    <property type="entry name" value="P-loop containing nucleotide triphosphate hydrolases"/>
    <property type="match status" value="1"/>
</dbReference>
<reference evidence="2" key="1">
    <citation type="journal article" date="2019" name="Int. J. Syst. Evol. Microbiol.">
        <title>The Global Catalogue of Microorganisms (GCM) 10K type strain sequencing project: providing services to taxonomists for standard genome sequencing and annotation.</title>
        <authorList>
            <consortium name="The Broad Institute Genomics Platform"/>
            <consortium name="The Broad Institute Genome Sequencing Center for Infectious Disease"/>
            <person name="Wu L."/>
            <person name="Ma J."/>
        </authorList>
    </citation>
    <scope>NUCLEOTIDE SEQUENCE [LARGE SCALE GENOMIC DNA]</scope>
    <source>
        <strain evidence="2">CECT 7698</strain>
    </source>
</reference>
<dbReference type="EMBL" id="JBHRUG010000031">
    <property type="protein sequence ID" value="MFC3285500.1"/>
    <property type="molecule type" value="Genomic_DNA"/>
</dbReference>
<dbReference type="SUPFAM" id="SSF52540">
    <property type="entry name" value="P-loop containing nucleoside triphosphate hydrolases"/>
    <property type="match status" value="1"/>
</dbReference>
<comment type="caution">
    <text evidence="1">The sequence shown here is derived from an EMBL/GenBank/DDBJ whole genome shotgun (WGS) entry which is preliminary data.</text>
</comment>
<dbReference type="RefSeq" id="WP_386776266.1">
    <property type="nucleotide sequence ID" value="NZ_JBHRUG010000031.1"/>
</dbReference>
<gene>
    <name evidence="1" type="ORF">ACFOEV_18015</name>
</gene>
<dbReference type="EC" id="2.8.2.-" evidence="1"/>
<evidence type="ECO:0000313" key="1">
    <source>
        <dbReference type="EMBL" id="MFC3285500.1"/>
    </source>
</evidence>
<name>A0ABV7LT84_9GAMM</name>
<accession>A0ABV7LT84</accession>
<dbReference type="InterPro" id="IPR027417">
    <property type="entry name" value="P-loop_NTPase"/>
</dbReference>
<dbReference type="GO" id="GO:0016740">
    <property type="term" value="F:transferase activity"/>
    <property type="evidence" value="ECO:0007669"/>
    <property type="project" value="UniProtKB-KW"/>
</dbReference>
<protein>
    <submittedName>
        <fullName evidence="1">Sulfotransferase family protein</fullName>
        <ecNumber evidence="1">2.8.2.-</ecNumber>
    </submittedName>
</protein>
<dbReference type="Pfam" id="PF13469">
    <property type="entry name" value="Sulfotransfer_3"/>
    <property type="match status" value="1"/>
</dbReference>
<sequence length="278" mass="32654">MKRRIKSELINYNHRREIKSLKEIESFQTVFVLGTQKSGTTAIAALLAKATEMPVTLDLLDSVKDSSWPLRISYGCQSFASFAVKYKKDFSKPIVKEPWLTYFYDDLVRLFPDSRYIMVMRHPLDTIRSVLNRLRIPGNLESIDYDDYSILRDKKIWRLALNSSWNGRLSRNYIEALAHRWDVSAKLYLNNKESFRLVRYEDFLRDKKHVIDILAQNMGFSVKYNIFQDVDIQYQRKGNNEIRFIEFFGTKNYETIIKICGDSAGKFGYDFSTPISVI</sequence>
<dbReference type="Proteomes" id="UP001595579">
    <property type="component" value="Unassembled WGS sequence"/>
</dbReference>
<proteinExistence type="predicted"/>
<evidence type="ECO:0000313" key="2">
    <source>
        <dbReference type="Proteomes" id="UP001595579"/>
    </source>
</evidence>
<keyword evidence="2" id="KW-1185">Reference proteome</keyword>
<organism evidence="1 2">
    <name type="scientific">Litchfieldella rifensis</name>
    <dbReference type="NCBI Taxonomy" id="762643"/>
    <lineage>
        <taxon>Bacteria</taxon>
        <taxon>Pseudomonadati</taxon>
        <taxon>Pseudomonadota</taxon>
        <taxon>Gammaproteobacteria</taxon>
        <taxon>Oceanospirillales</taxon>
        <taxon>Halomonadaceae</taxon>
        <taxon>Litchfieldella</taxon>
    </lineage>
</organism>
<keyword evidence="1" id="KW-0808">Transferase</keyword>